<feature type="domain" description="HTH tetR-type" evidence="5">
    <location>
        <begin position="8"/>
        <end position="68"/>
    </location>
</feature>
<dbReference type="GO" id="GO:0003700">
    <property type="term" value="F:DNA-binding transcription factor activity"/>
    <property type="evidence" value="ECO:0007669"/>
    <property type="project" value="TreeGrafter"/>
</dbReference>
<protein>
    <submittedName>
        <fullName evidence="6">TetR/AcrR family transcriptional regulator</fullName>
    </submittedName>
</protein>
<evidence type="ECO:0000313" key="7">
    <source>
        <dbReference type="Proteomes" id="UP000253940"/>
    </source>
</evidence>
<dbReference type="Gene3D" id="1.10.357.10">
    <property type="entry name" value="Tetracycline Repressor, domain 2"/>
    <property type="match status" value="1"/>
</dbReference>
<evidence type="ECO:0000313" key="6">
    <source>
        <dbReference type="EMBL" id="AXI04080.1"/>
    </source>
</evidence>
<dbReference type="AlphaFoldDB" id="A0A345P9X1"/>
<proteinExistence type="predicted"/>
<evidence type="ECO:0000256" key="3">
    <source>
        <dbReference type="ARBA" id="ARBA00023163"/>
    </source>
</evidence>
<dbReference type="GO" id="GO:0000976">
    <property type="term" value="F:transcription cis-regulatory region binding"/>
    <property type="evidence" value="ECO:0007669"/>
    <property type="project" value="TreeGrafter"/>
</dbReference>
<dbReference type="InterPro" id="IPR001647">
    <property type="entry name" value="HTH_TetR"/>
</dbReference>
<dbReference type="EMBL" id="CP031222">
    <property type="protein sequence ID" value="AXI04080.1"/>
    <property type="molecule type" value="Genomic_DNA"/>
</dbReference>
<reference evidence="6 7" key="1">
    <citation type="submission" date="2018-07" db="EMBL/GenBank/DDBJ databases">
        <title>Genome sequencing of Moraxellaceae gen. HYN0046.</title>
        <authorList>
            <person name="Kim M."/>
            <person name="Yi H."/>
        </authorList>
    </citation>
    <scope>NUCLEOTIDE SEQUENCE [LARGE SCALE GENOMIC DNA]</scope>
    <source>
        <strain evidence="6 7">HYN0046</strain>
    </source>
</reference>
<evidence type="ECO:0000256" key="4">
    <source>
        <dbReference type="PROSITE-ProRule" id="PRU00335"/>
    </source>
</evidence>
<dbReference type="PANTHER" id="PTHR30055:SF234">
    <property type="entry name" value="HTH-TYPE TRANSCRIPTIONAL REGULATOR BETI"/>
    <property type="match status" value="1"/>
</dbReference>
<dbReference type="PROSITE" id="PS50977">
    <property type="entry name" value="HTH_TETR_2"/>
    <property type="match status" value="1"/>
</dbReference>
<dbReference type="PANTHER" id="PTHR30055">
    <property type="entry name" value="HTH-TYPE TRANSCRIPTIONAL REGULATOR RUTR"/>
    <property type="match status" value="1"/>
</dbReference>
<keyword evidence="3" id="KW-0804">Transcription</keyword>
<dbReference type="InterPro" id="IPR009057">
    <property type="entry name" value="Homeodomain-like_sf"/>
</dbReference>
<dbReference type="Pfam" id="PF00440">
    <property type="entry name" value="TetR_N"/>
    <property type="match status" value="1"/>
</dbReference>
<keyword evidence="7" id="KW-1185">Reference proteome</keyword>
<evidence type="ECO:0000256" key="2">
    <source>
        <dbReference type="ARBA" id="ARBA00023125"/>
    </source>
</evidence>
<dbReference type="OrthoDB" id="325065at2"/>
<keyword evidence="2 4" id="KW-0238">DNA-binding</keyword>
<dbReference type="SUPFAM" id="SSF46689">
    <property type="entry name" value="Homeodomain-like"/>
    <property type="match status" value="1"/>
</dbReference>
<dbReference type="InterPro" id="IPR050109">
    <property type="entry name" value="HTH-type_TetR-like_transc_reg"/>
</dbReference>
<evidence type="ECO:0000259" key="5">
    <source>
        <dbReference type="PROSITE" id="PS50977"/>
    </source>
</evidence>
<feature type="DNA-binding region" description="H-T-H motif" evidence="4">
    <location>
        <begin position="31"/>
        <end position="50"/>
    </location>
</feature>
<keyword evidence="1" id="KW-0805">Transcription regulation</keyword>
<accession>A0A345P9X1</accession>
<dbReference type="Proteomes" id="UP000253940">
    <property type="component" value="Chromosome"/>
</dbReference>
<dbReference type="KEGG" id="mbah:HYN46_15275"/>
<name>A0A345P9X1_9GAMM</name>
<evidence type="ECO:0000256" key="1">
    <source>
        <dbReference type="ARBA" id="ARBA00023015"/>
    </source>
</evidence>
<organism evidence="6 7">
    <name type="scientific">Aquirhabdus parva</name>
    <dbReference type="NCBI Taxonomy" id="2283318"/>
    <lineage>
        <taxon>Bacteria</taxon>
        <taxon>Pseudomonadati</taxon>
        <taxon>Pseudomonadota</taxon>
        <taxon>Gammaproteobacteria</taxon>
        <taxon>Moraxellales</taxon>
        <taxon>Moraxellaceae</taxon>
        <taxon>Aquirhabdus</taxon>
    </lineage>
</organism>
<gene>
    <name evidence="6" type="ORF">HYN46_15275</name>
</gene>
<sequence length="206" mass="22974">MPLQERSQQRVAKALTAAVAMLERLGPEETSISEIAKEAGIPRVSLYQFFPSKYVLYTHLSKLYLGELRMLLIQLTPTIRHKSWQEVIVAIIHEATVFYNKTPAASILLLGRSTSRAAHLVQKSALNAVGQEIHNTFASLDRPLYLPTKPDVAELAIDIGFACMKHGYYRDNYISPTTEIEAARAVIGYVIALNMQIPTVDVTDHP</sequence>